<dbReference type="Proteomes" id="UP000691718">
    <property type="component" value="Unassembled WGS sequence"/>
</dbReference>
<comment type="caution">
    <text evidence="1">The sequence shown here is derived from an EMBL/GenBank/DDBJ whole genome shotgun (WGS) entry which is preliminary data.</text>
</comment>
<dbReference type="EMBL" id="CAJQZP010001370">
    <property type="protein sequence ID" value="CAG5042412.1"/>
    <property type="molecule type" value="Genomic_DNA"/>
</dbReference>
<dbReference type="OrthoDB" id="6611988at2759"/>
<reference evidence="1" key="1">
    <citation type="submission" date="2021-04" db="EMBL/GenBank/DDBJ databases">
        <authorList>
            <person name="Tunstrom K."/>
        </authorList>
    </citation>
    <scope>NUCLEOTIDE SEQUENCE</scope>
</reference>
<gene>
    <name evidence="1" type="ORF">PAPOLLO_LOCUS22402</name>
</gene>
<proteinExistence type="predicted"/>
<sequence length="192" mass="21744">MIIVQERVSTSANNNNYLRNCNLTDRDPTTGFLTLPIFDESIISDDTMNENIINSNGVMVADMNVNIDIPVDREIINNEDIQQIGTVALSKSSTRKEVKNVTKWKRVATKIARLKGSPYHSTVAKKRTEIDGLDTCNDCDAFERKLLDVVGKELKRNIVKEKEIHVKAAEERYYLKSIDKKEAEASLGEIRD</sequence>
<protein>
    <submittedName>
        <fullName evidence="1">(apollo) hypothetical protein</fullName>
    </submittedName>
</protein>
<dbReference type="AlphaFoldDB" id="A0A8S3XTQ7"/>
<evidence type="ECO:0000313" key="1">
    <source>
        <dbReference type="EMBL" id="CAG5042412.1"/>
    </source>
</evidence>
<evidence type="ECO:0000313" key="2">
    <source>
        <dbReference type="Proteomes" id="UP000691718"/>
    </source>
</evidence>
<organism evidence="1 2">
    <name type="scientific">Parnassius apollo</name>
    <name type="common">Apollo butterfly</name>
    <name type="synonym">Papilio apollo</name>
    <dbReference type="NCBI Taxonomy" id="110799"/>
    <lineage>
        <taxon>Eukaryota</taxon>
        <taxon>Metazoa</taxon>
        <taxon>Ecdysozoa</taxon>
        <taxon>Arthropoda</taxon>
        <taxon>Hexapoda</taxon>
        <taxon>Insecta</taxon>
        <taxon>Pterygota</taxon>
        <taxon>Neoptera</taxon>
        <taxon>Endopterygota</taxon>
        <taxon>Lepidoptera</taxon>
        <taxon>Glossata</taxon>
        <taxon>Ditrysia</taxon>
        <taxon>Papilionoidea</taxon>
        <taxon>Papilionidae</taxon>
        <taxon>Parnassiinae</taxon>
        <taxon>Parnassini</taxon>
        <taxon>Parnassius</taxon>
        <taxon>Parnassius</taxon>
    </lineage>
</organism>
<keyword evidence="2" id="KW-1185">Reference proteome</keyword>
<name>A0A8S3XTQ7_PARAO</name>
<accession>A0A8S3XTQ7</accession>